<protein>
    <submittedName>
        <fullName evidence="1">Uncharacterized protein</fullName>
    </submittedName>
</protein>
<reference evidence="1 2" key="1">
    <citation type="journal article" date="2008" name="J. Biotechnol.">
        <title>The lifestyle of Corynebacterium urealyticum derived from its complete genome sequence established by pyrosequencing.</title>
        <authorList>
            <person name="Tauch A."/>
            <person name="Trost E."/>
            <person name="Tilker A."/>
            <person name="Ludewig U."/>
            <person name="Schneiker S."/>
            <person name="Goesmann A."/>
            <person name="Arnold W."/>
            <person name="Bekel T."/>
            <person name="Brinkrolf K."/>
            <person name="Brune I."/>
            <person name="Goetker S."/>
            <person name="Kalinowski J."/>
            <person name="Kamp P.-B."/>
            <person name="Lobo F.P."/>
            <person name="Viehoever P."/>
            <person name="Weisshaar B."/>
            <person name="Soriano F."/>
            <person name="Droege M."/>
            <person name="Puehler A."/>
        </authorList>
    </citation>
    <scope>NUCLEOTIDE SEQUENCE [LARGE SCALE GENOMIC DNA]</scope>
    <source>
        <strain evidence="2">ATCC 43042 / DSM 7109</strain>
    </source>
</reference>
<dbReference type="STRING" id="504474.cu0919"/>
<name>B1VDI1_CORU7</name>
<keyword evidence="2" id="KW-1185">Reference proteome</keyword>
<evidence type="ECO:0000313" key="1">
    <source>
        <dbReference type="EMBL" id="CAQ04879.1"/>
    </source>
</evidence>
<dbReference type="HOGENOM" id="CLU_2786860_0_0_11"/>
<proteinExistence type="predicted"/>
<organism evidence="1 2">
    <name type="scientific">Corynebacterium urealyticum (strain ATCC 43042 / DSM 7109)</name>
    <dbReference type="NCBI Taxonomy" id="504474"/>
    <lineage>
        <taxon>Bacteria</taxon>
        <taxon>Bacillati</taxon>
        <taxon>Actinomycetota</taxon>
        <taxon>Actinomycetes</taxon>
        <taxon>Mycobacteriales</taxon>
        <taxon>Corynebacteriaceae</taxon>
        <taxon>Corynebacterium</taxon>
    </lineage>
</organism>
<gene>
    <name evidence="1" type="ordered locus">cu0919</name>
</gene>
<dbReference type="AntiFam" id="ANF00014">
    <property type="entry name" value="tRNA translation"/>
</dbReference>
<dbReference type="KEGG" id="cur:cu0919"/>
<evidence type="ECO:0000313" key="2">
    <source>
        <dbReference type="Proteomes" id="UP000001727"/>
    </source>
</evidence>
<dbReference type="AlphaFoldDB" id="B1VDI1"/>
<accession>B1VDI1</accession>
<dbReference type="EMBL" id="AM942444">
    <property type="protein sequence ID" value="CAQ04879.1"/>
    <property type="molecule type" value="Genomic_DNA"/>
</dbReference>
<dbReference type="Proteomes" id="UP000001727">
    <property type="component" value="Chromosome"/>
</dbReference>
<sequence>MRDTGIEPVTPSVSGKCSTAELIALAFKFSRGGELRGGNGNRTRVDGFADRCLSHSAIPPWRETRLMW</sequence>